<gene>
    <name evidence="1" type="ORF">IE53DRAFT_388909</name>
</gene>
<evidence type="ECO:0000313" key="1">
    <source>
        <dbReference type="EMBL" id="PWN48878.1"/>
    </source>
</evidence>
<reference evidence="1 2" key="1">
    <citation type="journal article" date="2018" name="Mol. Biol. Evol.">
        <title>Broad Genomic Sampling Reveals a Smut Pathogenic Ancestry of the Fungal Clade Ustilaginomycotina.</title>
        <authorList>
            <person name="Kijpornyongpan T."/>
            <person name="Mondo S.J."/>
            <person name="Barry K."/>
            <person name="Sandor L."/>
            <person name="Lee J."/>
            <person name="Lipzen A."/>
            <person name="Pangilinan J."/>
            <person name="LaButti K."/>
            <person name="Hainaut M."/>
            <person name="Henrissat B."/>
            <person name="Grigoriev I.V."/>
            <person name="Spatafora J.W."/>
            <person name="Aime M.C."/>
        </authorList>
    </citation>
    <scope>NUCLEOTIDE SEQUENCE [LARGE SCALE GENOMIC DNA]</scope>
    <source>
        <strain evidence="1 2">SA 807</strain>
    </source>
</reference>
<accession>A0ACD0NSR4</accession>
<protein>
    <submittedName>
        <fullName evidence="1">Uncharacterized protein</fullName>
    </submittedName>
</protein>
<dbReference type="EMBL" id="KZ820129">
    <property type="protein sequence ID" value="PWN48878.1"/>
    <property type="molecule type" value="Genomic_DNA"/>
</dbReference>
<dbReference type="Proteomes" id="UP000245626">
    <property type="component" value="Unassembled WGS sequence"/>
</dbReference>
<evidence type="ECO:0000313" key="2">
    <source>
        <dbReference type="Proteomes" id="UP000245626"/>
    </source>
</evidence>
<name>A0ACD0NSR4_9BASI</name>
<organism evidence="1 2">
    <name type="scientific">Violaceomyces palustris</name>
    <dbReference type="NCBI Taxonomy" id="1673888"/>
    <lineage>
        <taxon>Eukaryota</taxon>
        <taxon>Fungi</taxon>
        <taxon>Dikarya</taxon>
        <taxon>Basidiomycota</taxon>
        <taxon>Ustilaginomycotina</taxon>
        <taxon>Ustilaginomycetes</taxon>
        <taxon>Violaceomycetales</taxon>
        <taxon>Violaceomycetaceae</taxon>
        <taxon>Violaceomyces</taxon>
    </lineage>
</organism>
<sequence>MLKSREPKDGSVSGDGRVFRRDQSSLIRSTNRPLTPSPLSFLGLLPSAVLSLILISNDQWSIERSSPLCGSGFHTRNCSCDSLVLPTSSVSWSAIKL</sequence>
<keyword evidence="2" id="KW-1185">Reference proteome</keyword>
<proteinExistence type="predicted"/>